<reference evidence="1 2" key="1">
    <citation type="journal article" date="2015" name="Sci. Rep.">
        <title>Genome of the facultative scuticociliatosis pathogen Pseudocohnilembus persalinus provides insight into its virulence through horizontal gene transfer.</title>
        <authorList>
            <person name="Xiong J."/>
            <person name="Wang G."/>
            <person name="Cheng J."/>
            <person name="Tian M."/>
            <person name="Pan X."/>
            <person name="Warren A."/>
            <person name="Jiang C."/>
            <person name="Yuan D."/>
            <person name="Miao W."/>
        </authorList>
    </citation>
    <scope>NUCLEOTIDE SEQUENCE [LARGE SCALE GENOMIC DNA]</scope>
    <source>
        <strain evidence="1">36N120E</strain>
    </source>
</reference>
<keyword evidence="2" id="KW-1185">Reference proteome</keyword>
<proteinExistence type="predicted"/>
<name>A0A0V0QHK7_PSEPJ</name>
<dbReference type="SUPFAM" id="SSF52833">
    <property type="entry name" value="Thioredoxin-like"/>
    <property type="match status" value="1"/>
</dbReference>
<dbReference type="EMBL" id="LDAU01000165">
    <property type="protein sequence ID" value="KRX01763.1"/>
    <property type="molecule type" value="Genomic_DNA"/>
</dbReference>
<dbReference type="Proteomes" id="UP000054937">
    <property type="component" value="Unassembled WGS sequence"/>
</dbReference>
<sequence length="167" mass="19284">MSEKPLVQIAVTADPSCPFCLVGYEKLRTAIYQSKDKYKFIVYFRTYLLNPDIPQEGLNFKDFYKKKGKDMDVEKMAKLLADLQQNKKVLLNLAADTGIDQNAAFLFLQDDNNIPTREQMVQVFNQNKKLTDAETVPHFTFNEADQVPGTQEPEDFINLFEKYAIKQ</sequence>
<dbReference type="InParanoid" id="A0A0V0QHK7"/>
<dbReference type="InterPro" id="IPR036249">
    <property type="entry name" value="Thioredoxin-like_sf"/>
</dbReference>
<dbReference type="AlphaFoldDB" id="A0A0V0QHK7"/>
<dbReference type="OrthoDB" id="1930760at2759"/>
<gene>
    <name evidence="1" type="ORF">PPERSA_02291</name>
</gene>
<comment type="caution">
    <text evidence="1">The sequence shown here is derived from an EMBL/GenBank/DDBJ whole genome shotgun (WGS) entry which is preliminary data.</text>
</comment>
<organism evidence="1 2">
    <name type="scientific">Pseudocohnilembus persalinus</name>
    <name type="common">Ciliate</name>
    <dbReference type="NCBI Taxonomy" id="266149"/>
    <lineage>
        <taxon>Eukaryota</taxon>
        <taxon>Sar</taxon>
        <taxon>Alveolata</taxon>
        <taxon>Ciliophora</taxon>
        <taxon>Intramacronucleata</taxon>
        <taxon>Oligohymenophorea</taxon>
        <taxon>Scuticociliatia</taxon>
        <taxon>Philasterida</taxon>
        <taxon>Pseudocohnilembidae</taxon>
        <taxon>Pseudocohnilembus</taxon>
    </lineage>
</organism>
<evidence type="ECO:0000313" key="2">
    <source>
        <dbReference type="Proteomes" id="UP000054937"/>
    </source>
</evidence>
<dbReference type="PANTHER" id="PTHR13887:SF41">
    <property type="entry name" value="THIOREDOXIN SUPERFAMILY PROTEIN"/>
    <property type="match status" value="1"/>
</dbReference>
<accession>A0A0V0QHK7</accession>
<protein>
    <submittedName>
        <fullName evidence="1">Thioredoxin-like fold</fullName>
    </submittedName>
</protein>
<dbReference type="PANTHER" id="PTHR13887">
    <property type="entry name" value="GLUTATHIONE S-TRANSFERASE KAPPA"/>
    <property type="match status" value="1"/>
</dbReference>
<evidence type="ECO:0000313" key="1">
    <source>
        <dbReference type="EMBL" id="KRX01763.1"/>
    </source>
</evidence>
<dbReference type="Gene3D" id="3.40.30.10">
    <property type="entry name" value="Glutaredoxin"/>
    <property type="match status" value="2"/>
</dbReference>